<gene>
    <name evidence="2" type="ORF">K8V82_09240</name>
</gene>
<dbReference type="SUPFAM" id="SSF46785">
    <property type="entry name" value="Winged helix' DNA-binding domain"/>
    <property type="match status" value="1"/>
</dbReference>
<keyword evidence="1" id="KW-0238">DNA-binding</keyword>
<reference evidence="2" key="2">
    <citation type="submission" date="2021-09" db="EMBL/GenBank/DDBJ databases">
        <authorList>
            <person name="Gilroy R."/>
        </authorList>
    </citation>
    <scope>NUCLEOTIDE SEQUENCE</scope>
    <source>
        <strain evidence="2">ChiSjej5B23-16112</strain>
    </source>
</reference>
<organism evidence="2 3">
    <name type="scientific">Lachnoclostridium phocaeense</name>
    <dbReference type="NCBI Taxonomy" id="1871021"/>
    <lineage>
        <taxon>Bacteria</taxon>
        <taxon>Bacillati</taxon>
        <taxon>Bacillota</taxon>
        <taxon>Clostridia</taxon>
        <taxon>Lachnospirales</taxon>
        <taxon>Lachnospiraceae</taxon>
    </lineage>
</organism>
<dbReference type="AlphaFoldDB" id="A0A921I3R3"/>
<dbReference type="GO" id="GO:0003677">
    <property type="term" value="F:DNA binding"/>
    <property type="evidence" value="ECO:0007669"/>
    <property type="project" value="UniProtKB-KW"/>
</dbReference>
<protein>
    <submittedName>
        <fullName evidence="2">Rrf2 family transcriptional regulator</fullName>
    </submittedName>
</protein>
<accession>A0A921I3R3</accession>
<sequence length="150" mass="16661">MKISTKGVYAMEIVADLALHAGEEQKESLGNIARRRGLSEKYLERIIKALKEKGIVESVRGARGGYRLLVPPEQLTARMVLQAVEGPLAPVGCLTGETDCQMDCNACPTRPLWQEMWDCILDAADQVTVAHILAETKREEKRGIDRTEQI</sequence>
<dbReference type="PANTHER" id="PTHR33221:SF5">
    <property type="entry name" value="HTH-TYPE TRANSCRIPTIONAL REGULATOR ISCR"/>
    <property type="match status" value="1"/>
</dbReference>
<comment type="caution">
    <text evidence="2">The sequence shown here is derived from an EMBL/GenBank/DDBJ whole genome shotgun (WGS) entry which is preliminary data.</text>
</comment>
<dbReference type="GO" id="GO:0003700">
    <property type="term" value="F:DNA-binding transcription factor activity"/>
    <property type="evidence" value="ECO:0007669"/>
    <property type="project" value="TreeGrafter"/>
</dbReference>
<evidence type="ECO:0000313" key="2">
    <source>
        <dbReference type="EMBL" id="HJF94956.1"/>
    </source>
</evidence>
<dbReference type="InterPro" id="IPR000944">
    <property type="entry name" value="Tscrpt_reg_Rrf2"/>
</dbReference>
<proteinExistence type="predicted"/>
<dbReference type="Pfam" id="PF02082">
    <property type="entry name" value="Rrf2"/>
    <property type="match status" value="1"/>
</dbReference>
<dbReference type="InterPro" id="IPR030489">
    <property type="entry name" value="TR_Rrf2-type_CS"/>
</dbReference>
<dbReference type="InterPro" id="IPR036390">
    <property type="entry name" value="WH_DNA-bd_sf"/>
</dbReference>
<dbReference type="Gene3D" id="1.10.10.10">
    <property type="entry name" value="Winged helix-like DNA-binding domain superfamily/Winged helix DNA-binding domain"/>
    <property type="match status" value="1"/>
</dbReference>
<dbReference type="Proteomes" id="UP000769156">
    <property type="component" value="Unassembled WGS sequence"/>
</dbReference>
<dbReference type="GO" id="GO:0005829">
    <property type="term" value="C:cytosol"/>
    <property type="evidence" value="ECO:0007669"/>
    <property type="project" value="TreeGrafter"/>
</dbReference>
<dbReference type="InterPro" id="IPR036388">
    <property type="entry name" value="WH-like_DNA-bd_sf"/>
</dbReference>
<dbReference type="NCBIfam" id="TIGR00738">
    <property type="entry name" value="rrf2_super"/>
    <property type="match status" value="1"/>
</dbReference>
<name>A0A921I3R3_9FIRM</name>
<evidence type="ECO:0000313" key="3">
    <source>
        <dbReference type="Proteomes" id="UP000769156"/>
    </source>
</evidence>
<dbReference type="PANTHER" id="PTHR33221">
    <property type="entry name" value="WINGED HELIX-TURN-HELIX TRANSCRIPTIONAL REGULATOR, RRF2 FAMILY"/>
    <property type="match status" value="1"/>
</dbReference>
<dbReference type="EMBL" id="DYVY01000152">
    <property type="protein sequence ID" value="HJF94956.1"/>
    <property type="molecule type" value="Genomic_DNA"/>
</dbReference>
<reference evidence="2" key="1">
    <citation type="journal article" date="2021" name="PeerJ">
        <title>Extensive microbial diversity within the chicken gut microbiome revealed by metagenomics and culture.</title>
        <authorList>
            <person name="Gilroy R."/>
            <person name="Ravi A."/>
            <person name="Getino M."/>
            <person name="Pursley I."/>
            <person name="Horton D.L."/>
            <person name="Alikhan N.F."/>
            <person name="Baker D."/>
            <person name="Gharbi K."/>
            <person name="Hall N."/>
            <person name="Watson M."/>
            <person name="Adriaenssens E.M."/>
            <person name="Foster-Nyarko E."/>
            <person name="Jarju S."/>
            <person name="Secka A."/>
            <person name="Antonio M."/>
            <person name="Oren A."/>
            <person name="Chaudhuri R.R."/>
            <person name="La Ragione R."/>
            <person name="Hildebrand F."/>
            <person name="Pallen M.J."/>
        </authorList>
    </citation>
    <scope>NUCLEOTIDE SEQUENCE</scope>
    <source>
        <strain evidence="2">ChiSjej5B23-16112</strain>
    </source>
</reference>
<evidence type="ECO:0000256" key="1">
    <source>
        <dbReference type="ARBA" id="ARBA00023125"/>
    </source>
</evidence>
<dbReference type="PROSITE" id="PS01332">
    <property type="entry name" value="HTH_RRF2_1"/>
    <property type="match status" value="1"/>
</dbReference>
<dbReference type="PROSITE" id="PS51197">
    <property type="entry name" value="HTH_RRF2_2"/>
    <property type="match status" value="1"/>
</dbReference>